<evidence type="ECO:0000313" key="1">
    <source>
        <dbReference type="EMBL" id="MBP2070808.1"/>
    </source>
</evidence>
<proteinExistence type="predicted"/>
<name>A0ABS4NCS4_9THEO</name>
<dbReference type="EMBL" id="JAGGLT010000002">
    <property type="protein sequence ID" value="MBP2070808.1"/>
    <property type="molecule type" value="Genomic_DNA"/>
</dbReference>
<dbReference type="Proteomes" id="UP001166402">
    <property type="component" value="Unassembled WGS sequence"/>
</dbReference>
<gene>
    <name evidence="1" type="ORF">J2Z80_000306</name>
</gene>
<comment type="caution">
    <text evidence="1">The sequence shown here is derived from an EMBL/GenBank/DDBJ whole genome shotgun (WGS) entry which is preliminary data.</text>
</comment>
<sequence>MKITKKKNNDYTDLLKDLENAFKLGNTMAQKKSFTKEDSRKLLYKVRHGSSY</sequence>
<protein>
    <submittedName>
        <fullName evidence="1">Uncharacterized protein</fullName>
    </submittedName>
</protein>
<organism evidence="1 2">
    <name type="scientific">Thermoanaerobacterium butyriciformans</name>
    <dbReference type="NCBI Taxonomy" id="1702242"/>
    <lineage>
        <taxon>Bacteria</taxon>
        <taxon>Bacillati</taxon>
        <taxon>Bacillota</taxon>
        <taxon>Clostridia</taxon>
        <taxon>Thermoanaerobacterales</taxon>
        <taxon>Thermoanaerobacteraceae</taxon>
        <taxon>Thermoanaerobacterium</taxon>
    </lineage>
</organism>
<keyword evidence="2" id="KW-1185">Reference proteome</keyword>
<accession>A0ABS4NCS4</accession>
<evidence type="ECO:0000313" key="2">
    <source>
        <dbReference type="Proteomes" id="UP001166402"/>
    </source>
</evidence>
<dbReference type="RefSeq" id="WP_209452780.1">
    <property type="nucleotide sequence ID" value="NZ_JAGGLT010000002.1"/>
</dbReference>
<reference evidence="1" key="1">
    <citation type="submission" date="2021-03" db="EMBL/GenBank/DDBJ databases">
        <title>Genomic Encyclopedia of Type Strains, Phase IV (KMG-IV): sequencing the most valuable type-strain genomes for metagenomic binning, comparative biology and taxonomic classification.</title>
        <authorList>
            <person name="Goeker M."/>
        </authorList>
    </citation>
    <scope>NUCLEOTIDE SEQUENCE</scope>
    <source>
        <strain evidence="1">DSM 101588</strain>
    </source>
</reference>